<dbReference type="GO" id="GO:0006974">
    <property type="term" value="P:DNA damage response"/>
    <property type="evidence" value="ECO:0007669"/>
    <property type="project" value="InterPro"/>
</dbReference>
<protein>
    <recommendedName>
        <fullName evidence="2">Alpha-ketoglutarate-dependent dioxygenase AlkB-like domain-containing protein</fullName>
    </recommendedName>
</protein>
<dbReference type="GO" id="GO:0006631">
    <property type="term" value="P:fatty acid metabolic process"/>
    <property type="evidence" value="ECO:0007669"/>
    <property type="project" value="TreeGrafter"/>
</dbReference>
<sequence length="257" mass="29773">MNAARRCMYAGKLLSPEISKGYLKCYAKLLINKQNRIAVPVSRQYSTQDVSEHSAVTSEQWKNYLIASDSETESILAKDMLVCSDFLSETEEESLLGEVEPYMKRLRYEFDHWDNAIHGYRETEKLKWNKENQKILQRVRELAFPPGVPQISYVHVLDISKEGYIKPHVDAVRFCGNTIAGLSLLSSCVMRLALEKDSSCYGDVLLNRRSLYIMRHKARYDYTHEVLPGEKSMFKGQAIPRNRRMSIICRNEPEKEH</sequence>
<dbReference type="PANTHER" id="PTHR21052">
    <property type="entry name" value="SPERMATOGENESIS ASSOCIATED 11-RELATED"/>
    <property type="match status" value="1"/>
</dbReference>
<reference evidence="3 4" key="1">
    <citation type="submission" date="2024-02" db="EMBL/GenBank/DDBJ databases">
        <title>Chromosome-scale genome assembly of the rough periwinkle Littorina saxatilis.</title>
        <authorList>
            <person name="De Jode A."/>
            <person name="Faria R."/>
            <person name="Formenti G."/>
            <person name="Sims Y."/>
            <person name="Smith T.P."/>
            <person name="Tracey A."/>
            <person name="Wood J.M.D."/>
            <person name="Zagrodzka Z.B."/>
            <person name="Johannesson K."/>
            <person name="Butlin R.K."/>
            <person name="Leder E.H."/>
        </authorList>
    </citation>
    <scope>NUCLEOTIDE SEQUENCE [LARGE SCALE GENOMIC DNA]</scope>
    <source>
        <strain evidence="3">Snail1</strain>
        <tissue evidence="3">Muscle</tissue>
    </source>
</reference>
<comment type="cofactor">
    <cofactor evidence="1">
        <name>Fe(2+)</name>
        <dbReference type="ChEBI" id="CHEBI:29033"/>
    </cofactor>
</comment>
<dbReference type="Gene3D" id="2.60.120.590">
    <property type="entry name" value="Alpha-ketoglutarate-dependent dioxygenase AlkB-like"/>
    <property type="match status" value="1"/>
</dbReference>
<dbReference type="GO" id="GO:0005759">
    <property type="term" value="C:mitochondrial matrix"/>
    <property type="evidence" value="ECO:0007669"/>
    <property type="project" value="TreeGrafter"/>
</dbReference>
<dbReference type="Pfam" id="PF13532">
    <property type="entry name" value="2OG-FeII_Oxy_2"/>
    <property type="match status" value="1"/>
</dbReference>
<dbReference type="Proteomes" id="UP001374579">
    <property type="component" value="Unassembled WGS sequence"/>
</dbReference>
<organism evidence="3 4">
    <name type="scientific">Littorina saxatilis</name>
    <dbReference type="NCBI Taxonomy" id="31220"/>
    <lineage>
        <taxon>Eukaryota</taxon>
        <taxon>Metazoa</taxon>
        <taxon>Spiralia</taxon>
        <taxon>Lophotrochozoa</taxon>
        <taxon>Mollusca</taxon>
        <taxon>Gastropoda</taxon>
        <taxon>Caenogastropoda</taxon>
        <taxon>Littorinimorpha</taxon>
        <taxon>Littorinoidea</taxon>
        <taxon>Littorinidae</taxon>
        <taxon>Littorina</taxon>
    </lineage>
</organism>
<dbReference type="InterPro" id="IPR037151">
    <property type="entry name" value="AlkB-like_sf"/>
</dbReference>
<keyword evidence="4" id="KW-1185">Reference proteome</keyword>
<evidence type="ECO:0000313" key="3">
    <source>
        <dbReference type="EMBL" id="KAK7099816.1"/>
    </source>
</evidence>
<evidence type="ECO:0000256" key="1">
    <source>
        <dbReference type="ARBA" id="ARBA00001954"/>
    </source>
</evidence>
<dbReference type="InterPro" id="IPR032870">
    <property type="entry name" value="ALKBH7-like"/>
</dbReference>
<comment type="caution">
    <text evidence="3">The sequence shown here is derived from an EMBL/GenBank/DDBJ whole genome shotgun (WGS) entry which is preliminary data.</text>
</comment>
<evidence type="ECO:0000313" key="4">
    <source>
        <dbReference type="Proteomes" id="UP001374579"/>
    </source>
</evidence>
<dbReference type="InterPro" id="IPR027450">
    <property type="entry name" value="AlkB-like"/>
</dbReference>
<feature type="domain" description="Alpha-ketoglutarate-dependent dioxygenase AlkB-like" evidence="2">
    <location>
        <begin position="116"/>
        <end position="250"/>
    </location>
</feature>
<name>A0AAN9B749_9CAEN</name>
<dbReference type="EMBL" id="JBAMIC010000011">
    <property type="protein sequence ID" value="KAK7099816.1"/>
    <property type="molecule type" value="Genomic_DNA"/>
</dbReference>
<dbReference type="PANTHER" id="PTHR21052:SF0">
    <property type="entry name" value="ALPHA-KETOGLUTARATE-DEPENDENT DIOXYGENASE ALKB HOMOLOG 7, MITOCHONDRIAL"/>
    <property type="match status" value="1"/>
</dbReference>
<proteinExistence type="predicted"/>
<dbReference type="SUPFAM" id="SSF51197">
    <property type="entry name" value="Clavaminate synthase-like"/>
    <property type="match status" value="1"/>
</dbReference>
<accession>A0AAN9B749</accession>
<gene>
    <name evidence="3" type="ORF">V1264_022867</name>
</gene>
<evidence type="ECO:0000259" key="2">
    <source>
        <dbReference type="Pfam" id="PF13532"/>
    </source>
</evidence>
<dbReference type="AlphaFoldDB" id="A0AAN9B749"/>